<evidence type="ECO:0000313" key="6">
    <source>
        <dbReference type="EMBL" id="MDH0363746.1"/>
    </source>
</evidence>
<dbReference type="PANTHER" id="PTHR45138:SF9">
    <property type="entry name" value="DIGUANYLATE CYCLASE DGCM-RELATED"/>
    <property type="match status" value="1"/>
</dbReference>
<dbReference type="InterPro" id="IPR029787">
    <property type="entry name" value="Nucleotide_cyclase"/>
</dbReference>
<evidence type="ECO:0000256" key="1">
    <source>
        <dbReference type="ARBA" id="ARBA00012528"/>
    </source>
</evidence>
<dbReference type="RefSeq" id="WP_279860276.1">
    <property type="nucleotide sequence ID" value="NZ_JAODZU010000013.1"/>
</dbReference>
<dbReference type="CDD" id="cd01949">
    <property type="entry name" value="GGDEF"/>
    <property type="match status" value="1"/>
</dbReference>
<dbReference type="NCBIfam" id="TIGR00254">
    <property type="entry name" value="GGDEF"/>
    <property type="match status" value="1"/>
</dbReference>
<dbReference type="SUPFAM" id="SSF55073">
    <property type="entry name" value="Nucleotide cyclase"/>
    <property type="match status" value="1"/>
</dbReference>
<reference evidence="6" key="1">
    <citation type="submission" date="2022-09" db="EMBL/GenBank/DDBJ databases">
        <title>Intensive care unit water sources are persistently colonized with multi-drug resistant bacteria and are the site of extensive horizontal gene transfer of antibiotic resistance genes.</title>
        <authorList>
            <person name="Diorio-Toth L."/>
        </authorList>
    </citation>
    <scope>NUCLEOTIDE SEQUENCE</scope>
    <source>
        <strain evidence="6">GD04130</strain>
    </source>
</reference>
<dbReference type="InterPro" id="IPR043128">
    <property type="entry name" value="Rev_trsase/Diguanyl_cyclase"/>
</dbReference>
<dbReference type="Pfam" id="PF08447">
    <property type="entry name" value="PAS_3"/>
    <property type="match status" value="1"/>
</dbReference>
<dbReference type="PANTHER" id="PTHR45138">
    <property type="entry name" value="REGULATORY COMPONENTS OF SENSORY TRANSDUCTION SYSTEM"/>
    <property type="match status" value="1"/>
</dbReference>
<dbReference type="InterPro" id="IPR000160">
    <property type="entry name" value="GGDEF_dom"/>
</dbReference>
<evidence type="ECO:0000259" key="3">
    <source>
        <dbReference type="PROSITE" id="PS50112"/>
    </source>
</evidence>
<dbReference type="PROSITE" id="PS50887">
    <property type="entry name" value="GGDEF"/>
    <property type="match status" value="1"/>
</dbReference>
<evidence type="ECO:0000259" key="4">
    <source>
        <dbReference type="PROSITE" id="PS50113"/>
    </source>
</evidence>
<dbReference type="InterPro" id="IPR013655">
    <property type="entry name" value="PAS_fold_3"/>
</dbReference>
<dbReference type="PROSITE" id="PS50113">
    <property type="entry name" value="PAC"/>
    <property type="match status" value="1"/>
</dbReference>
<organism evidence="6 7">
    <name type="scientific">Comamonas aquatica</name>
    <dbReference type="NCBI Taxonomy" id="225991"/>
    <lineage>
        <taxon>Bacteria</taxon>
        <taxon>Pseudomonadati</taxon>
        <taxon>Pseudomonadota</taxon>
        <taxon>Betaproteobacteria</taxon>
        <taxon>Burkholderiales</taxon>
        <taxon>Comamonadaceae</taxon>
        <taxon>Comamonas</taxon>
    </lineage>
</organism>
<dbReference type="InterPro" id="IPR001610">
    <property type="entry name" value="PAC"/>
</dbReference>
<comment type="caution">
    <text evidence="6">The sequence shown here is derived from an EMBL/GenBank/DDBJ whole genome shotgun (WGS) entry which is preliminary data.</text>
</comment>
<dbReference type="CDD" id="cd00130">
    <property type="entry name" value="PAS"/>
    <property type="match status" value="1"/>
</dbReference>
<feature type="domain" description="PAS" evidence="3">
    <location>
        <begin position="12"/>
        <end position="73"/>
    </location>
</feature>
<evidence type="ECO:0000313" key="7">
    <source>
        <dbReference type="Proteomes" id="UP001158297"/>
    </source>
</evidence>
<accession>A0AA42HSY8</accession>
<evidence type="ECO:0000256" key="2">
    <source>
        <dbReference type="ARBA" id="ARBA00034247"/>
    </source>
</evidence>
<dbReference type="InterPro" id="IPR050469">
    <property type="entry name" value="Diguanylate_Cyclase"/>
</dbReference>
<sequence>MPQLPPPQPIDQDDIYRTLLESTQAIPWKIDWASQRYVYVAPQIEALLGWRTDDWGTVQDWIDRIHPDERDQVVRRCVELSQAGVDHEADYRALTADQRYVWVRETVHVLRNAQGGTEALVGFIFDIHERKQTEQRLLALQRELQALSYQDSLTRVANRRRFDEALEQAWAQAQTAQTPLSLLVLDIDFFKQLNDCYGHQTGDQALVQVAQALAQVCDKCNDLVARYGGEEFVVLLPKVGLDIARQVAERFRRLLQEQAIPHARSPFGQQVTVSIGAGSLVPQPDQDCASFVHAVDRLLYAAKNAGRNRVVAQAVVL</sequence>
<dbReference type="AlphaFoldDB" id="A0AA42HSY8"/>
<gene>
    <name evidence="6" type="ORF">N7330_11885</name>
</gene>
<feature type="domain" description="PAC" evidence="4">
    <location>
        <begin position="87"/>
        <end position="139"/>
    </location>
</feature>
<dbReference type="NCBIfam" id="TIGR00229">
    <property type="entry name" value="sensory_box"/>
    <property type="match status" value="1"/>
</dbReference>
<dbReference type="SMART" id="SM00086">
    <property type="entry name" value="PAC"/>
    <property type="match status" value="1"/>
</dbReference>
<dbReference type="SUPFAM" id="SSF55785">
    <property type="entry name" value="PYP-like sensor domain (PAS domain)"/>
    <property type="match status" value="1"/>
</dbReference>
<dbReference type="EC" id="2.7.7.65" evidence="1"/>
<dbReference type="EMBL" id="JAODZU010000013">
    <property type="protein sequence ID" value="MDH0363746.1"/>
    <property type="molecule type" value="Genomic_DNA"/>
</dbReference>
<dbReference type="GO" id="GO:0005886">
    <property type="term" value="C:plasma membrane"/>
    <property type="evidence" value="ECO:0007669"/>
    <property type="project" value="TreeGrafter"/>
</dbReference>
<protein>
    <recommendedName>
        <fullName evidence="1">diguanylate cyclase</fullName>
        <ecNumber evidence="1">2.7.7.65</ecNumber>
    </recommendedName>
</protein>
<dbReference type="InterPro" id="IPR000014">
    <property type="entry name" value="PAS"/>
</dbReference>
<dbReference type="SMART" id="SM00267">
    <property type="entry name" value="GGDEF"/>
    <property type="match status" value="1"/>
</dbReference>
<dbReference type="GO" id="GO:0052621">
    <property type="term" value="F:diguanylate cyclase activity"/>
    <property type="evidence" value="ECO:0007669"/>
    <property type="project" value="UniProtKB-EC"/>
</dbReference>
<dbReference type="GO" id="GO:1902201">
    <property type="term" value="P:negative regulation of bacterial-type flagellum-dependent cell motility"/>
    <property type="evidence" value="ECO:0007669"/>
    <property type="project" value="TreeGrafter"/>
</dbReference>
<evidence type="ECO:0000259" key="5">
    <source>
        <dbReference type="PROSITE" id="PS50887"/>
    </source>
</evidence>
<comment type="catalytic activity">
    <reaction evidence="2">
        <text>2 GTP = 3',3'-c-di-GMP + 2 diphosphate</text>
        <dbReference type="Rhea" id="RHEA:24898"/>
        <dbReference type="ChEBI" id="CHEBI:33019"/>
        <dbReference type="ChEBI" id="CHEBI:37565"/>
        <dbReference type="ChEBI" id="CHEBI:58805"/>
        <dbReference type="EC" id="2.7.7.65"/>
    </reaction>
</comment>
<name>A0AA42HSY8_9BURK</name>
<dbReference type="GO" id="GO:0043709">
    <property type="term" value="P:cell adhesion involved in single-species biofilm formation"/>
    <property type="evidence" value="ECO:0007669"/>
    <property type="project" value="TreeGrafter"/>
</dbReference>
<dbReference type="InterPro" id="IPR035965">
    <property type="entry name" value="PAS-like_dom_sf"/>
</dbReference>
<dbReference type="Gene3D" id="3.30.450.20">
    <property type="entry name" value="PAS domain"/>
    <property type="match status" value="1"/>
</dbReference>
<dbReference type="PROSITE" id="PS50112">
    <property type="entry name" value="PAS"/>
    <property type="match status" value="1"/>
</dbReference>
<feature type="domain" description="GGDEF" evidence="5">
    <location>
        <begin position="178"/>
        <end position="315"/>
    </location>
</feature>
<dbReference type="Proteomes" id="UP001158297">
    <property type="component" value="Unassembled WGS sequence"/>
</dbReference>
<dbReference type="Gene3D" id="3.30.70.270">
    <property type="match status" value="1"/>
</dbReference>
<dbReference type="InterPro" id="IPR000700">
    <property type="entry name" value="PAS-assoc_C"/>
</dbReference>
<proteinExistence type="predicted"/>
<dbReference type="FunFam" id="3.30.70.270:FF:000001">
    <property type="entry name" value="Diguanylate cyclase domain protein"/>
    <property type="match status" value="1"/>
</dbReference>
<dbReference type="Pfam" id="PF00990">
    <property type="entry name" value="GGDEF"/>
    <property type="match status" value="1"/>
</dbReference>